<evidence type="ECO:0000313" key="1">
    <source>
        <dbReference type="EMBL" id="CAB9528921.1"/>
    </source>
</evidence>
<evidence type="ECO:0000313" key="2">
    <source>
        <dbReference type="Proteomes" id="UP001153069"/>
    </source>
</evidence>
<protein>
    <submittedName>
        <fullName evidence="1">Uncharacterized protein</fullName>
    </submittedName>
</protein>
<organism evidence="1 2">
    <name type="scientific">Seminavis robusta</name>
    <dbReference type="NCBI Taxonomy" id="568900"/>
    <lineage>
        <taxon>Eukaryota</taxon>
        <taxon>Sar</taxon>
        <taxon>Stramenopiles</taxon>
        <taxon>Ochrophyta</taxon>
        <taxon>Bacillariophyta</taxon>
        <taxon>Bacillariophyceae</taxon>
        <taxon>Bacillariophycidae</taxon>
        <taxon>Naviculales</taxon>
        <taxon>Naviculaceae</taxon>
        <taxon>Seminavis</taxon>
    </lineage>
</organism>
<name>A0A9N8EX85_9STRA</name>
<proteinExistence type="predicted"/>
<reference evidence="1" key="1">
    <citation type="submission" date="2020-06" db="EMBL/GenBank/DDBJ databases">
        <authorList>
            <consortium name="Plant Systems Biology data submission"/>
        </authorList>
    </citation>
    <scope>NUCLEOTIDE SEQUENCE</scope>
    <source>
        <strain evidence="1">D6</strain>
    </source>
</reference>
<comment type="caution">
    <text evidence="1">The sequence shown here is derived from an EMBL/GenBank/DDBJ whole genome shotgun (WGS) entry which is preliminary data.</text>
</comment>
<dbReference type="Proteomes" id="UP001153069">
    <property type="component" value="Unassembled WGS sequence"/>
</dbReference>
<dbReference type="EMBL" id="CAICTM010002353">
    <property type="protein sequence ID" value="CAB9528921.1"/>
    <property type="molecule type" value="Genomic_DNA"/>
</dbReference>
<sequence length="456" mass="50925">MRDTESRNAPLSAASTTRSLEVHVGWNCFGTIGTSSGEFLMQSSSTFSLDSISFLGDDDDIEPLTPEEISRDLQLYQSLQNDKKVVSIDMTRVHCFTNKRSVMVGLQIVYAVGYCNGKLVEVASDCHNPQNMGIQRSTLELEVGEYVVNARVRYGILRSAAAGIQDRVVKGITLATQRGRVANLGGQPKKDIPVMTQQAYLGKKVIVLVTRKSSDDPKSLASDVAFYTEPIADTENSAIAPLKRRTFTLHDRSGRHRLSQDTPLTDAQDRLQHCCPAVPSKDCAFGDLDFYQRLLLQRQQGHHPVKVELKRIKCFYRHNHSIVGVFGVYRSAFANDKAVESQSIDYEQHANLWKHHHDVQLASMMLWPDEFAVDLQVRQERGVLTIVTSQRTVSLGSSETTKRMERPCYEDKKLGDFHHRVVALAGIRVTNSPGFPSSQSPGVGRLLVPWSRLGHC</sequence>
<accession>A0A9N8EX85</accession>
<dbReference type="AlphaFoldDB" id="A0A9N8EX85"/>
<keyword evidence="2" id="KW-1185">Reference proteome</keyword>
<gene>
    <name evidence="1" type="ORF">SEMRO_2355_G324550.1</name>
</gene>